<evidence type="ECO:0000256" key="1">
    <source>
        <dbReference type="SAM" id="MobiDB-lite"/>
    </source>
</evidence>
<keyword evidence="4" id="KW-1185">Reference proteome</keyword>
<proteinExistence type="predicted"/>
<accession>A0A249P7E7</accession>
<feature type="region of interest" description="Disordered" evidence="1">
    <location>
        <begin position="1"/>
        <end position="20"/>
    </location>
</feature>
<feature type="transmembrane region" description="Helical" evidence="2">
    <location>
        <begin position="174"/>
        <end position="195"/>
    </location>
</feature>
<evidence type="ECO:0000256" key="2">
    <source>
        <dbReference type="SAM" id="Phobius"/>
    </source>
</evidence>
<protein>
    <submittedName>
        <fullName evidence="3">Putative regulatory protein BirS</fullName>
    </submittedName>
</protein>
<feature type="compositionally biased region" description="Basic and acidic residues" evidence="1">
    <location>
        <begin position="11"/>
        <end position="20"/>
    </location>
</feature>
<sequence>MSGLETAIRNALERSDRSNAETRARIYQSARQALENGLQKQQIEDPEIIAKQRHRLEAVIHAIETEERAALKGRTAAPPVVSLGDVRPAQVKAGGVAAGVEPPVRREPEFEGARPTTQADGGLQALRADRDGPMVSTRAAAEEARQDAGAQSSPAAPDLGVTDKRPRKRRRGRFLSFLMVVTTLAAAVGAAVWWVQTNDLLRAPADTNVANPPPSVETEDFSGTALPTLGAQEGFSSDWIEIFTAADAGAVKPAARASAEPLDDDGGAFVRLTSTTATEDGDVAIEIPAEVLAELSGKSSTLALSVKALAGKATEFAVECDFSTLGACGRHRFSIHDDRMDMLFKVTFDRSLAPNSPGRLLINSDVSGAGNSLDLYAIRVLPGQ</sequence>
<dbReference type="KEGG" id="esj:SJ05684_c01130"/>
<dbReference type="eggNOG" id="ENOG5032Y1K">
    <property type="taxonomic scope" value="Bacteria"/>
</dbReference>
<dbReference type="OrthoDB" id="7870844at2"/>
<keyword evidence="2" id="KW-0472">Membrane</keyword>
<dbReference type="Proteomes" id="UP000217211">
    <property type="component" value="Chromosome"/>
</dbReference>
<dbReference type="EMBL" id="CP023067">
    <property type="protein sequence ID" value="ASY61584.1"/>
    <property type="molecule type" value="Genomic_DNA"/>
</dbReference>
<evidence type="ECO:0000313" key="3">
    <source>
        <dbReference type="EMBL" id="ASY61584.1"/>
    </source>
</evidence>
<keyword evidence="2" id="KW-1133">Transmembrane helix</keyword>
<organism evidence="3 4">
    <name type="scientific">Sinorhizobium sojae CCBAU 05684</name>
    <dbReference type="NCBI Taxonomy" id="716928"/>
    <lineage>
        <taxon>Bacteria</taxon>
        <taxon>Pseudomonadati</taxon>
        <taxon>Pseudomonadota</taxon>
        <taxon>Alphaproteobacteria</taxon>
        <taxon>Hyphomicrobiales</taxon>
        <taxon>Rhizobiaceae</taxon>
        <taxon>Sinorhizobium/Ensifer group</taxon>
        <taxon>Sinorhizobium</taxon>
    </lineage>
</organism>
<gene>
    <name evidence="3" type="ORF">SJ05684_c01130</name>
</gene>
<dbReference type="RefSeq" id="WP_034853918.1">
    <property type="nucleotide sequence ID" value="NZ_AJQT01000035.1"/>
</dbReference>
<evidence type="ECO:0000313" key="4">
    <source>
        <dbReference type="Proteomes" id="UP000217211"/>
    </source>
</evidence>
<dbReference type="AlphaFoldDB" id="A0A249P7E7"/>
<feature type="region of interest" description="Disordered" evidence="1">
    <location>
        <begin position="106"/>
        <end position="166"/>
    </location>
</feature>
<keyword evidence="2" id="KW-0812">Transmembrane</keyword>
<reference evidence="3 4" key="1">
    <citation type="submission" date="2017-08" db="EMBL/GenBank/DDBJ databases">
        <title>Multipartite genome sequences of Sinorhizobium species nodulating soybeans.</title>
        <authorList>
            <person name="Tian C.F."/>
        </authorList>
    </citation>
    <scope>NUCLEOTIDE SEQUENCE [LARGE SCALE GENOMIC DNA]</scope>
    <source>
        <strain evidence="3 4">CCBAU 05684</strain>
    </source>
</reference>
<name>A0A249P7E7_9HYPH</name>